<reference evidence="3" key="1">
    <citation type="submission" date="2016-09" db="EMBL/GenBank/DDBJ databases">
        <authorList>
            <person name="Gulvik C.A."/>
        </authorList>
    </citation>
    <scope>NUCLEOTIDE SEQUENCE [LARGE SCALE GENOMIC DNA]</scope>
    <source>
        <strain evidence="3">LMG 26676</strain>
    </source>
</reference>
<sequence length="100" mass="11643">MNQIKKIYKEASELNTKLAALLNTLNSYVNEKSIDGFFSFRPDENNCLSLSCEIEKIVDEEDGTTEYEYYVILFTEEESLQEFLSLDRSSMIDYIIFNAI</sequence>
<keyword evidence="1" id="KW-0175">Coiled coil</keyword>
<proteinExistence type="predicted"/>
<gene>
    <name evidence="2" type="ORF">BCR24_15715</name>
</gene>
<evidence type="ECO:0000256" key="1">
    <source>
        <dbReference type="SAM" id="Coils"/>
    </source>
</evidence>
<evidence type="ECO:0000313" key="2">
    <source>
        <dbReference type="EMBL" id="OEG22391.1"/>
    </source>
</evidence>
<protein>
    <submittedName>
        <fullName evidence="2">Uncharacterized protein</fullName>
    </submittedName>
</protein>
<organism evidence="2 3">
    <name type="scientific">Enterococcus ureilyticus</name>
    <dbReference type="NCBI Taxonomy" id="1131292"/>
    <lineage>
        <taxon>Bacteria</taxon>
        <taxon>Bacillati</taxon>
        <taxon>Bacillota</taxon>
        <taxon>Bacilli</taxon>
        <taxon>Lactobacillales</taxon>
        <taxon>Enterococcaceae</taxon>
        <taxon>Enterococcus</taxon>
    </lineage>
</organism>
<dbReference type="AlphaFoldDB" id="A0A1E5HBR5"/>
<dbReference type="RefSeq" id="WP_069640178.1">
    <property type="nucleotide sequence ID" value="NZ_JAFBEZ010000038.1"/>
</dbReference>
<accession>A0A1E5HBR5</accession>
<name>A0A1E5HBR5_9ENTE</name>
<feature type="coiled-coil region" evidence="1">
    <location>
        <begin position="4"/>
        <end position="31"/>
    </location>
</feature>
<evidence type="ECO:0000313" key="3">
    <source>
        <dbReference type="Proteomes" id="UP000094469"/>
    </source>
</evidence>
<dbReference type="EMBL" id="MIKC01000019">
    <property type="protein sequence ID" value="OEG22391.1"/>
    <property type="molecule type" value="Genomic_DNA"/>
</dbReference>
<dbReference type="Proteomes" id="UP000094469">
    <property type="component" value="Unassembled WGS sequence"/>
</dbReference>
<keyword evidence="3" id="KW-1185">Reference proteome</keyword>
<comment type="caution">
    <text evidence="2">The sequence shown here is derived from an EMBL/GenBank/DDBJ whole genome shotgun (WGS) entry which is preliminary data.</text>
</comment>